<proteinExistence type="predicted"/>
<reference evidence="2" key="1">
    <citation type="journal article" date="2023" name="Mol. Phylogenet. Evol.">
        <title>Genome-scale phylogeny and comparative genomics of the fungal order Sordariales.</title>
        <authorList>
            <person name="Hensen N."/>
            <person name="Bonometti L."/>
            <person name="Westerberg I."/>
            <person name="Brannstrom I.O."/>
            <person name="Guillou S."/>
            <person name="Cros-Aarteil S."/>
            <person name="Calhoun S."/>
            <person name="Haridas S."/>
            <person name="Kuo A."/>
            <person name="Mondo S."/>
            <person name="Pangilinan J."/>
            <person name="Riley R."/>
            <person name="LaButti K."/>
            <person name="Andreopoulos B."/>
            <person name="Lipzen A."/>
            <person name="Chen C."/>
            <person name="Yan M."/>
            <person name="Daum C."/>
            <person name="Ng V."/>
            <person name="Clum A."/>
            <person name="Steindorff A."/>
            <person name="Ohm R.A."/>
            <person name="Martin F."/>
            <person name="Silar P."/>
            <person name="Natvig D.O."/>
            <person name="Lalanne C."/>
            <person name="Gautier V."/>
            <person name="Ament-Velasquez S.L."/>
            <person name="Kruys A."/>
            <person name="Hutchinson M.I."/>
            <person name="Powell A.J."/>
            <person name="Barry K."/>
            <person name="Miller A.N."/>
            <person name="Grigoriev I.V."/>
            <person name="Debuchy R."/>
            <person name="Gladieux P."/>
            <person name="Hiltunen Thoren M."/>
            <person name="Johannesson H."/>
        </authorList>
    </citation>
    <scope>NUCLEOTIDE SEQUENCE</scope>
    <source>
        <strain evidence="2">CBS 315.58</strain>
    </source>
</reference>
<organism evidence="2 3">
    <name type="scientific">Triangularia verruculosa</name>
    <dbReference type="NCBI Taxonomy" id="2587418"/>
    <lineage>
        <taxon>Eukaryota</taxon>
        <taxon>Fungi</taxon>
        <taxon>Dikarya</taxon>
        <taxon>Ascomycota</taxon>
        <taxon>Pezizomycotina</taxon>
        <taxon>Sordariomycetes</taxon>
        <taxon>Sordariomycetidae</taxon>
        <taxon>Sordariales</taxon>
        <taxon>Podosporaceae</taxon>
        <taxon>Triangularia</taxon>
    </lineage>
</organism>
<comment type="caution">
    <text evidence="2">The sequence shown here is derived from an EMBL/GenBank/DDBJ whole genome shotgun (WGS) entry which is preliminary data.</text>
</comment>
<reference evidence="2" key="2">
    <citation type="submission" date="2023-05" db="EMBL/GenBank/DDBJ databases">
        <authorList>
            <consortium name="Lawrence Berkeley National Laboratory"/>
            <person name="Steindorff A."/>
            <person name="Hensen N."/>
            <person name="Bonometti L."/>
            <person name="Westerberg I."/>
            <person name="Brannstrom I.O."/>
            <person name="Guillou S."/>
            <person name="Cros-Aarteil S."/>
            <person name="Calhoun S."/>
            <person name="Haridas S."/>
            <person name="Kuo A."/>
            <person name="Mondo S."/>
            <person name="Pangilinan J."/>
            <person name="Riley R."/>
            <person name="Labutti K."/>
            <person name="Andreopoulos B."/>
            <person name="Lipzen A."/>
            <person name="Chen C."/>
            <person name="Yanf M."/>
            <person name="Daum C."/>
            <person name="Ng V."/>
            <person name="Clum A."/>
            <person name="Ohm R."/>
            <person name="Martin F."/>
            <person name="Silar P."/>
            <person name="Natvig D."/>
            <person name="Lalanne C."/>
            <person name="Gautier V."/>
            <person name="Ament-Velasquez S.L."/>
            <person name="Kruys A."/>
            <person name="Hutchinson M.I."/>
            <person name="Powell A.J."/>
            <person name="Barry K."/>
            <person name="Miller A.N."/>
            <person name="Grigoriev I.V."/>
            <person name="Debuchy R."/>
            <person name="Gladieux P."/>
            <person name="Thoren M.H."/>
            <person name="Johannesson H."/>
        </authorList>
    </citation>
    <scope>NUCLEOTIDE SEQUENCE</scope>
    <source>
        <strain evidence="2">CBS 315.58</strain>
    </source>
</reference>
<keyword evidence="1" id="KW-0472">Membrane</keyword>
<sequence length="75" mass="8605">MRATIYPPALPYLFPLSLVLLFLAAPWPLHIASAQQMRYFLRYSETFPPPRVASWRTFCPYDGSIIGRAENFVNG</sequence>
<gene>
    <name evidence="2" type="ORF">QBC40DRAFT_275121</name>
</gene>
<keyword evidence="1" id="KW-0812">Transmembrane</keyword>
<dbReference type="EMBL" id="MU863891">
    <property type="protein sequence ID" value="KAK4203146.1"/>
    <property type="molecule type" value="Genomic_DNA"/>
</dbReference>
<feature type="transmembrane region" description="Helical" evidence="1">
    <location>
        <begin position="12"/>
        <end position="32"/>
    </location>
</feature>
<evidence type="ECO:0000256" key="1">
    <source>
        <dbReference type="SAM" id="Phobius"/>
    </source>
</evidence>
<accession>A0AAN6XP40</accession>
<keyword evidence="1" id="KW-1133">Transmembrane helix</keyword>
<protein>
    <submittedName>
        <fullName evidence="2">Uncharacterized protein</fullName>
    </submittedName>
</protein>
<dbReference type="Proteomes" id="UP001303160">
    <property type="component" value="Unassembled WGS sequence"/>
</dbReference>
<keyword evidence="3" id="KW-1185">Reference proteome</keyword>
<name>A0AAN6XP40_9PEZI</name>
<dbReference type="AlphaFoldDB" id="A0AAN6XP40"/>
<evidence type="ECO:0000313" key="2">
    <source>
        <dbReference type="EMBL" id="KAK4203146.1"/>
    </source>
</evidence>
<evidence type="ECO:0000313" key="3">
    <source>
        <dbReference type="Proteomes" id="UP001303160"/>
    </source>
</evidence>